<reference evidence="1 2" key="1">
    <citation type="submission" date="2011-11" db="EMBL/GenBank/DDBJ databases">
        <title>The Genome Sequence of Dialister succinatiphilus YIT 11850.</title>
        <authorList>
            <consortium name="The Broad Institute Genome Sequencing Platform"/>
            <person name="Earl A."/>
            <person name="Ward D."/>
            <person name="Feldgarden M."/>
            <person name="Gevers D."/>
            <person name="Morotomi M."/>
            <person name="Young S.K."/>
            <person name="Zeng Q."/>
            <person name="Gargeya S."/>
            <person name="Fitzgerald M."/>
            <person name="Haas B."/>
            <person name="Abouelleil A."/>
            <person name="Alvarado L."/>
            <person name="Arachchi H.M."/>
            <person name="Berlin A."/>
            <person name="Brown A."/>
            <person name="Chapman S.B."/>
            <person name="Dunbar C."/>
            <person name="Gearin G."/>
            <person name="Goldberg J."/>
            <person name="Griggs A."/>
            <person name="Gujja S."/>
            <person name="Heiman D."/>
            <person name="Howarth C."/>
            <person name="Lui A."/>
            <person name="MacDonald P.J.P."/>
            <person name="Montmayeur A."/>
            <person name="Murphy C."/>
            <person name="Neiman D."/>
            <person name="Pearson M."/>
            <person name="Priest M."/>
            <person name="Roberts A."/>
            <person name="Saif S."/>
            <person name="Shea T."/>
            <person name="Sisk P."/>
            <person name="Stolte C."/>
            <person name="Sykes S."/>
            <person name="Wortman J."/>
            <person name="Nusbaum C."/>
            <person name="Birren B."/>
        </authorList>
    </citation>
    <scope>NUCLEOTIDE SEQUENCE [LARGE SCALE GENOMIC DNA]</scope>
    <source>
        <strain evidence="1 2">YIT 11850</strain>
    </source>
</reference>
<evidence type="ECO:0000313" key="2">
    <source>
        <dbReference type="Proteomes" id="UP000003277"/>
    </source>
</evidence>
<dbReference type="Proteomes" id="UP000003277">
    <property type="component" value="Unassembled WGS sequence"/>
</dbReference>
<protein>
    <submittedName>
        <fullName evidence="1">Uncharacterized protein</fullName>
    </submittedName>
</protein>
<keyword evidence="2" id="KW-1185">Reference proteome</keyword>
<dbReference type="AlphaFoldDB" id="H1CZW4"/>
<evidence type="ECO:0000313" key="1">
    <source>
        <dbReference type="EMBL" id="EHO63202.1"/>
    </source>
</evidence>
<organism evidence="1 2">
    <name type="scientific">Dialister succinatiphilus YIT 11850</name>
    <dbReference type="NCBI Taxonomy" id="742743"/>
    <lineage>
        <taxon>Bacteria</taxon>
        <taxon>Bacillati</taxon>
        <taxon>Bacillota</taxon>
        <taxon>Negativicutes</taxon>
        <taxon>Veillonellales</taxon>
        <taxon>Veillonellaceae</taxon>
        <taxon>Dialister</taxon>
    </lineage>
</organism>
<dbReference type="HOGENOM" id="CLU_2464123_0_0_9"/>
<name>H1CZW4_9FIRM</name>
<accession>H1CZW4</accession>
<comment type="caution">
    <text evidence="1">The sequence shown here is derived from an EMBL/GenBank/DDBJ whole genome shotgun (WGS) entry which is preliminary data.</text>
</comment>
<proteinExistence type="predicted"/>
<gene>
    <name evidence="1" type="ORF">HMPREF9453_00902</name>
</gene>
<sequence>MARAVVPRTAAAVDHADTELIGHDGKLGDTGFLCSGFKEMISRLCAYFPLPKEWAASTMIRKGSNYHNLLSPGTQNLGQHQNDLIINF</sequence>
<dbReference type="EMBL" id="ADLT01000019">
    <property type="protein sequence ID" value="EHO63202.1"/>
    <property type="molecule type" value="Genomic_DNA"/>
</dbReference>